<feature type="domain" description="Outer membrane protein beta-barrel" evidence="1">
    <location>
        <begin position="36"/>
        <end position="202"/>
    </location>
</feature>
<dbReference type="EMBL" id="JAABOQ010000006">
    <property type="protein sequence ID" value="NER18667.1"/>
    <property type="molecule type" value="Genomic_DNA"/>
</dbReference>
<dbReference type="InterPro" id="IPR025665">
    <property type="entry name" value="Beta-barrel_OMP_2"/>
</dbReference>
<protein>
    <submittedName>
        <fullName evidence="2">Outer membrane beta-barrel protein</fullName>
    </submittedName>
</protein>
<evidence type="ECO:0000313" key="3">
    <source>
        <dbReference type="Proteomes" id="UP000474296"/>
    </source>
</evidence>
<dbReference type="Proteomes" id="UP000474296">
    <property type="component" value="Unassembled WGS sequence"/>
</dbReference>
<gene>
    <name evidence="2" type="ORF">GWK10_15720</name>
</gene>
<evidence type="ECO:0000259" key="1">
    <source>
        <dbReference type="Pfam" id="PF13568"/>
    </source>
</evidence>
<dbReference type="AlphaFoldDB" id="A0A6M0CT28"/>
<proteinExistence type="predicted"/>
<dbReference type="RefSeq" id="WP_164033345.1">
    <property type="nucleotide sequence ID" value="NZ_JAABOQ010000006.1"/>
</dbReference>
<organism evidence="2 3">
    <name type="scientific">Spongiivirga citrea</name>
    <dbReference type="NCBI Taxonomy" id="1481457"/>
    <lineage>
        <taxon>Bacteria</taxon>
        <taxon>Pseudomonadati</taxon>
        <taxon>Bacteroidota</taxon>
        <taxon>Flavobacteriia</taxon>
        <taxon>Flavobacteriales</taxon>
        <taxon>Flavobacteriaceae</taxon>
        <taxon>Spongiivirga</taxon>
    </lineage>
</organism>
<name>A0A6M0CT28_9FLAO</name>
<comment type="caution">
    <text evidence="2">The sequence shown here is derived from an EMBL/GenBank/DDBJ whole genome shotgun (WGS) entry which is preliminary data.</text>
</comment>
<evidence type="ECO:0000313" key="2">
    <source>
        <dbReference type="EMBL" id="NER18667.1"/>
    </source>
</evidence>
<reference evidence="2 3" key="1">
    <citation type="submission" date="2020-01" db="EMBL/GenBank/DDBJ databases">
        <title>Spongiivirga citrea KCTC 32990T.</title>
        <authorList>
            <person name="Wang G."/>
        </authorList>
    </citation>
    <scope>NUCLEOTIDE SEQUENCE [LARGE SCALE GENOMIC DNA]</scope>
    <source>
        <strain evidence="2 3">KCTC 32990</strain>
    </source>
</reference>
<sequence length="231" mass="27011">MTRSFLFVFFFVCVQAVSGQFLRDQIINLENKDKDLLSWGYYLGFNQYDFKFNYEESQTDDILVNKSIGFNVGLVGEVRLNDYFDIRFEPGLYYTQRDLMFPGFVEQRDMLREVKSTYIHFPLLLKISTKRINNFKPFIVGGLSTSVNLSSNEDNPDDNRSGNFRMKESTYYYELGFGIDFYLYYFKFTPSIRGVFALNDELVPDADPNSAWTSGITKMATRGVFINFTFE</sequence>
<keyword evidence="3" id="KW-1185">Reference proteome</keyword>
<dbReference type="Pfam" id="PF13568">
    <property type="entry name" value="OMP_b-brl_2"/>
    <property type="match status" value="1"/>
</dbReference>
<accession>A0A6M0CT28</accession>